<evidence type="ECO:0000256" key="1">
    <source>
        <dbReference type="SAM" id="SignalP"/>
    </source>
</evidence>
<accession>A0ABW8AJD6</accession>
<keyword evidence="3" id="KW-1185">Reference proteome</keyword>
<dbReference type="Proteomes" id="UP001612915">
    <property type="component" value="Unassembled WGS sequence"/>
</dbReference>
<gene>
    <name evidence="2" type="ORF">ACIB24_05295</name>
</gene>
<organism evidence="2 3">
    <name type="scientific">Spongisporangium articulatum</name>
    <dbReference type="NCBI Taxonomy" id="3362603"/>
    <lineage>
        <taxon>Bacteria</taxon>
        <taxon>Bacillati</taxon>
        <taxon>Actinomycetota</taxon>
        <taxon>Actinomycetes</taxon>
        <taxon>Kineosporiales</taxon>
        <taxon>Kineosporiaceae</taxon>
        <taxon>Spongisporangium</taxon>
    </lineage>
</organism>
<sequence length="173" mass="18473">MSLNIAAGTAGRKPSRIRRRARIATAVAAFALLGAASPALAATQWSANALYAPSATWTTGGTTYNGAQFSVAKMGNSDWYASSVYYKFEPSGNTFFQGHVYNGTVGADNMKTACTLRWSGSPQVGIPLSTSNYSIGGHSHKDWSWSGGRYPEIANNWGEINRTGYVTCTLRVS</sequence>
<reference evidence="2 3" key="1">
    <citation type="submission" date="2024-10" db="EMBL/GenBank/DDBJ databases">
        <title>The Natural Products Discovery Center: Release of the First 8490 Sequenced Strains for Exploring Actinobacteria Biosynthetic Diversity.</title>
        <authorList>
            <person name="Kalkreuter E."/>
            <person name="Kautsar S.A."/>
            <person name="Yang D."/>
            <person name="Bader C.D."/>
            <person name="Teijaro C.N."/>
            <person name="Fluegel L."/>
            <person name="Davis C.M."/>
            <person name="Simpson J.R."/>
            <person name="Lauterbach L."/>
            <person name="Steele A.D."/>
            <person name="Gui C."/>
            <person name="Meng S."/>
            <person name="Li G."/>
            <person name="Viehrig K."/>
            <person name="Ye F."/>
            <person name="Su P."/>
            <person name="Kiefer A.F."/>
            <person name="Nichols A."/>
            <person name="Cepeda A.J."/>
            <person name="Yan W."/>
            <person name="Fan B."/>
            <person name="Jiang Y."/>
            <person name="Adhikari A."/>
            <person name="Zheng C.-J."/>
            <person name="Schuster L."/>
            <person name="Cowan T.M."/>
            <person name="Smanski M.J."/>
            <person name="Chevrette M.G."/>
            <person name="De Carvalho L.P.S."/>
            <person name="Shen B."/>
        </authorList>
    </citation>
    <scope>NUCLEOTIDE SEQUENCE [LARGE SCALE GENOMIC DNA]</scope>
    <source>
        <strain evidence="2 3">NPDC049639</strain>
    </source>
</reference>
<feature type="chain" id="PRO_5046638160" evidence="1">
    <location>
        <begin position="42"/>
        <end position="173"/>
    </location>
</feature>
<proteinExistence type="predicted"/>
<dbReference type="RefSeq" id="WP_398276171.1">
    <property type="nucleotide sequence ID" value="NZ_JBITLV010000001.1"/>
</dbReference>
<dbReference type="EMBL" id="JBITLV010000001">
    <property type="protein sequence ID" value="MFI7586471.1"/>
    <property type="molecule type" value="Genomic_DNA"/>
</dbReference>
<evidence type="ECO:0000313" key="2">
    <source>
        <dbReference type="EMBL" id="MFI7586471.1"/>
    </source>
</evidence>
<name>A0ABW8AJD6_9ACTN</name>
<evidence type="ECO:0000313" key="3">
    <source>
        <dbReference type="Proteomes" id="UP001612915"/>
    </source>
</evidence>
<comment type="caution">
    <text evidence="2">The sequence shown here is derived from an EMBL/GenBank/DDBJ whole genome shotgun (WGS) entry which is preliminary data.</text>
</comment>
<keyword evidence="1" id="KW-0732">Signal</keyword>
<protein>
    <submittedName>
        <fullName evidence="2">Uncharacterized protein</fullName>
    </submittedName>
</protein>
<feature type="signal peptide" evidence="1">
    <location>
        <begin position="1"/>
        <end position="41"/>
    </location>
</feature>